<proteinExistence type="predicted"/>
<dbReference type="PANTHER" id="PTHR31212">
    <property type="entry name" value="ALPHA-KETOGLUTARATE-DEPENDENT DIOXYGENASE ALKB HOMOLOG 3"/>
    <property type="match status" value="1"/>
</dbReference>
<sequence>MNIDKPYKYIPKALDENLYEKLVSEIKLKREYIPVTYSSEKIPERRETAWQSNTNIPAEYSGKTMNPEPFTPTVLYVKNFVEKIIGIEFDSALIFHYINGHDSMGYHYDTIGVSRGTDIAGISFGATRKLGIRNNITHEKEFFDISNGDIFYMFGDCQDKYKHAILTADSKNPVTEPRIAITFRNMANKKIDF</sequence>
<dbReference type="PANTHER" id="PTHR31212:SF4">
    <property type="entry name" value="ALPHA-KETOGLUTARATE-DEPENDENT DIOXYGENASE ALKB HOMOLOG 3"/>
    <property type="match status" value="1"/>
</dbReference>
<dbReference type="Pfam" id="PF13532">
    <property type="entry name" value="2OG-FeII_Oxy_2"/>
    <property type="match status" value="1"/>
</dbReference>
<organism evidence="2 3">
    <name type="scientific">Moumouvirus goulette</name>
    <dbReference type="NCBI Taxonomy" id="1247379"/>
    <lineage>
        <taxon>Viruses</taxon>
        <taxon>Varidnaviria</taxon>
        <taxon>Bamfordvirae</taxon>
        <taxon>Nucleocytoviricota</taxon>
        <taxon>Megaviricetes</taxon>
        <taxon>Imitervirales</taxon>
        <taxon>Mimiviridae</taxon>
        <taxon>Megamimivirinae</taxon>
        <taxon>Moumouvirus</taxon>
        <taxon>Moumouvirus goulettemassiliense</taxon>
    </lineage>
</organism>
<dbReference type="Gene3D" id="2.60.120.590">
    <property type="entry name" value="Alpha-ketoglutarate-dependent dioxygenase AlkB-like"/>
    <property type="match status" value="1"/>
</dbReference>
<dbReference type="InterPro" id="IPR037151">
    <property type="entry name" value="AlkB-like_sf"/>
</dbReference>
<evidence type="ECO:0000313" key="2">
    <source>
        <dbReference type="EMBL" id="AGF85336.1"/>
    </source>
</evidence>
<feature type="domain" description="Fe2OG dioxygenase" evidence="1">
    <location>
        <begin position="88"/>
        <end position="187"/>
    </location>
</feature>
<dbReference type="EMBL" id="KC008572">
    <property type="protein sequence ID" value="AGF85336.1"/>
    <property type="molecule type" value="Genomic_DNA"/>
</dbReference>
<dbReference type="InterPro" id="IPR032854">
    <property type="entry name" value="ALKBH3"/>
</dbReference>
<accession>M1PMX8</accession>
<dbReference type="InterPro" id="IPR005123">
    <property type="entry name" value="Oxoglu/Fe-dep_dioxygenase_dom"/>
</dbReference>
<dbReference type="SUPFAM" id="SSF51197">
    <property type="entry name" value="Clavaminate synthase-like"/>
    <property type="match status" value="1"/>
</dbReference>
<dbReference type="InterPro" id="IPR027450">
    <property type="entry name" value="AlkB-like"/>
</dbReference>
<dbReference type="PROSITE" id="PS51471">
    <property type="entry name" value="FE2OG_OXY"/>
    <property type="match status" value="1"/>
</dbReference>
<protein>
    <submittedName>
        <fullName evidence="2">Oxygenase</fullName>
    </submittedName>
</protein>
<evidence type="ECO:0000313" key="3">
    <source>
        <dbReference type="Proteomes" id="UP000241071"/>
    </source>
</evidence>
<gene>
    <name evidence="2" type="ORF">glt_00527</name>
</gene>
<evidence type="ECO:0000259" key="1">
    <source>
        <dbReference type="PROSITE" id="PS51471"/>
    </source>
</evidence>
<dbReference type="Proteomes" id="UP000241071">
    <property type="component" value="Segment"/>
</dbReference>
<reference evidence="2 3" key="1">
    <citation type="submission" date="2012-10" db="EMBL/GenBank/DDBJ databases">
        <title>Complete genome sequence of Moumouvirus goulette.</title>
        <authorList>
            <person name="Fournous G."/>
            <person name="Bougalmi M."/>
            <person name="Colson P."/>
        </authorList>
    </citation>
    <scope>NUCLEOTIDE SEQUENCE [LARGE SCALE GENOMIC DNA]</scope>
</reference>
<name>M1PMX8_9VIRU</name>
<keyword evidence="3" id="KW-1185">Reference proteome</keyword>
<dbReference type="GO" id="GO:0006307">
    <property type="term" value="P:DNA alkylation repair"/>
    <property type="evidence" value="ECO:0007669"/>
    <property type="project" value="InterPro"/>
</dbReference>
<dbReference type="GO" id="GO:0051213">
    <property type="term" value="F:dioxygenase activity"/>
    <property type="evidence" value="ECO:0007669"/>
    <property type="project" value="InterPro"/>
</dbReference>